<accession>A0ABN3M487</accession>
<evidence type="ECO:0000313" key="3">
    <source>
        <dbReference type="Proteomes" id="UP001499942"/>
    </source>
</evidence>
<name>A0ABN3M487_9ACTN</name>
<sequence>MVLQPADLAAERRLADVEAPGRPAEVQFLGQHEQQPQLMHTRITAARLTAHTPHGINQGAGRITGRFRPGALRPTMETGHPDRAVAR</sequence>
<feature type="region of interest" description="Disordered" evidence="1">
    <location>
        <begin position="52"/>
        <end position="87"/>
    </location>
</feature>
<reference evidence="2 3" key="1">
    <citation type="journal article" date="2019" name="Int. J. Syst. Evol. Microbiol.">
        <title>The Global Catalogue of Microorganisms (GCM) 10K type strain sequencing project: providing services to taxonomists for standard genome sequencing and annotation.</title>
        <authorList>
            <consortium name="The Broad Institute Genomics Platform"/>
            <consortium name="The Broad Institute Genome Sequencing Center for Infectious Disease"/>
            <person name="Wu L."/>
            <person name="Ma J."/>
        </authorList>
    </citation>
    <scope>NUCLEOTIDE SEQUENCE [LARGE SCALE GENOMIC DNA]</scope>
    <source>
        <strain evidence="2 3">JCM 5062</strain>
    </source>
</reference>
<evidence type="ECO:0000313" key="2">
    <source>
        <dbReference type="EMBL" id="GAA2493465.1"/>
    </source>
</evidence>
<comment type="caution">
    <text evidence="2">The sequence shown here is derived from an EMBL/GenBank/DDBJ whole genome shotgun (WGS) entry which is preliminary data.</text>
</comment>
<keyword evidence="3" id="KW-1185">Reference proteome</keyword>
<gene>
    <name evidence="2" type="ORF">GCM10010393_26800</name>
</gene>
<protein>
    <submittedName>
        <fullName evidence="2">Uncharacterized protein</fullName>
    </submittedName>
</protein>
<dbReference type="Proteomes" id="UP001499942">
    <property type="component" value="Unassembled WGS sequence"/>
</dbReference>
<proteinExistence type="predicted"/>
<dbReference type="EMBL" id="BAAASR010000015">
    <property type="protein sequence ID" value="GAA2493465.1"/>
    <property type="molecule type" value="Genomic_DNA"/>
</dbReference>
<organism evidence="2 3">
    <name type="scientific">Streptomyces gobitricini</name>
    <dbReference type="NCBI Taxonomy" id="68211"/>
    <lineage>
        <taxon>Bacteria</taxon>
        <taxon>Bacillati</taxon>
        <taxon>Actinomycetota</taxon>
        <taxon>Actinomycetes</taxon>
        <taxon>Kitasatosporales</taxon>
        <taxon>Streptomycetaceae</taxon>
        <taxon>Streptomyces</taxon>
    </lineage>
</organism>
<evidence type="ECO:0000256" key="1">
    <source>
        <dbReference type="SAM" id="MobiDB-lite"/>
    </source>
</evidence>